<dbReference type="PANTHER" id="PTHR13504">
    <property type="entry name" value="FIDO DOMAIN-CONTAINING PROTEIN DDB_G0283145"/>
    <property type="match status" value="1"/>
</dbReference>
<protein>
    <recommendedName>
        <fullName evidence="4">Fido domain-containing protein</fullName>
    </recommendedName>
</protein>
<dbReference type="Gene3D" id="1.10.3290.10">
    <property type="entry name" value="Fido-like domain"/>
    <property type="match status" value="1"/>
</dbReference>
<evidence type="ECO:0000259" key="4">
    <source>
        <dbReference type="PROSITE" id="PS51459"/>
    </source>
</evidence>
<dbReference type="EMBL" id="MFDE01000037">
    <property type="protein sequence ID" value="OGE37780.1"/>
    <property type="molecule type" value="Genomic_DNA"/>
</dbReference>
<feature type="binding site" evidence="2">
    <location>
        <begin position="210"/>
        <end position="211"/>
    </location>
    <ligand>
        <name>ATP</name>
        <dbReference type="ChEBI" id="CHEBI:30616"/>
    </ligand>
</feature>
<dbReference type="InterPro" id="IPR003812">
    <property type="entry name" value="Fido"/>
</dbReference>
<dbReference type="PANTHER" id="PTHR13504:SF38">
    <property type="entry name" value="FIDO DOMAIN-CONTAINING PROTEIN"/>
    <property type="match status" value="1"/>
</dbReference>
<dbReference type="Proteomes" id="UP000176527">
    <property type="component" value="Unassembled WGS sequence"/>
</dbReference>
<keyword evidence="2" id="KW-0067">ATP-binding</keyword>
<accession>A0A1F5KAB8</accession>
<proteinExistence type="predicted"/>
<feature type="active site" evidence="1">
    <location>
        <position position="174"/>
    </location>
</feature>
<feature type="domain" description="Fido" evidence="4">
    <location>
        <begin position="96"/>
        <end position="235"/>
    </location>
</feature>
<sequence>MSTSFLFQNKIKKLKREYDRLKIDKDSLLKIIDEAEIPESVYNSNAIENSTLTLKETEKILLEMEVSKNVSLREVFEAKNLARVMEYINTKVSEELTKENILLLHQMLIGNIDENIAGKFRKNGEYVRIGSFIAAAPEHIERILEEVLIEYSSDQISYFIDKISRFHLQFESIHPFNDGNGRIGRVLINYQLYKLRFPGIIIRDKEKKIYYRSFKEYQDDKKTNTLDRIIALALMESLHKRIAYLEGNKIIEASEYAVKYNKPVPVILNAAKRQTSPAFREKGIWKIGVPA</sequence>
<dbReference type="InterPro" id="IPR040198">
    <property type="entry name" value="Fido_containing"/>
</dbReference>
<evidence type="ECO:0000256" key="1">
    <source>
        <dbReference type="PIRSR" id="PIRSR640198-1"/>
    </source>
</evidence>
<dbReference type="AlphaFoldDB" id="A0A1F5KAB8"/>
<name>A0A1F5KAB8_9BACT</name>
<comment type="caution">
    <text evidence="5">The sequence shown here is derived from an EMBL/GenBank/DDBJ whole genome shotgun (WGS) entry which is preliminary data.</text>
</comment>
<evidence type="ECO:0000313" key="6">
    <source>
        <dbReference type="Proteomes" id="UP000176527"/>
    </source>
</evidence>
<reference evidence="5 6" key="1">
    <citation type="journal article" date="2016" name="Nat. Commun.">
        <title>Thousands of microbial genomes shed light on interconnected biogeochemical processes in an aquifer system.</title>
        <authorList>
            <person name="Anantharaman K."/>
            <person name="Brown C.T."/>
            <person name="Hug L.A."/>
            <person name="Sharon I."/>
            <person name="Castelle C.J."/>
            <person name="Probst A.J."/>
            <person name="Thomas B.C."/>
            <person name="Singh A."/>
            <person name="Wilkins M.J."/>
            <person name="Karaoz U."/>
            <person name="Brodie E.L."/>
            <person name="Williams K.H."/>
            <person name="Hubbard S.S."/>
            <person name="Banfield J.F."/>
        </authorList>
    </citation>
    <scope>NUCLEOTIDE SEQUENCE [LARGE SCALE GENOMIC DNA]</scope>
</reference>
<dbReference type="GO" id="GO:0005524">
    <property type="term" value="F:ATP binding"/>
    <property type="evidence" value="ECO:0007669"/>
    <property type="project" value="UniProtKB-KW"/>
</dbReference>
<keyword evidence="2" id="KW-0547">Nucleotide-binding</keyword>
<feature type="site" description="Important for autoinhibition of adenylyltransferase activity" evidence="3">
    <location>
        <position position="48"/>
    </location>
</feature>
<evidence type="ECO:0000256" key="2">
    <source>
        <dbReference type="PIRSR" id="PIRSR640198-2"/>
    </source>
</evidence>
<dbReference type="InterPro" id="IPR036597">
    <property type="entry name" value="Fido-like_dom_sf"/>
</dbReference>
<organism evidence="5 6">
    <name type="scientific">Candidatus Daviesbacteria bacterium RIFCSPHIGHO2_12_FULL_37_11</name>
    <dbReference type="NCBI Taxonomy" id="1797777"/>
    <lineage>
        <taxon>Bacteria</taxon>
        <taxon>Candidatus Daviesiibacteriota</taxon>
    </lineage>
</organism>
<dbReference type="Pfam" id="PF02661">
    <property type="entry name" value="Fic"/>
    <property type="match status" value="1"/>
</dbReference>
<evidence type="ECO:0000313" key="5">
    <source>
        <dbReference type="EMBL" id="OGE37780.1"/>
    </source>
</evidence>
<gene>
    <name evidence="5" type="ORF">A3F00_05225</name>
</gene>
<evidence type="ECO:0000256" key="3">
    <source>
        <dbReference type="PIRSR" id="PIRSR640198-3"/>
    </source>
</evidence>
<feature type="binding site" evidence="2">
    <location>
        <begin position="178"/>
        <end position="185"/>
    </location>
    <ligand>
        <name>ATP</name>
        <dbReference type="ChEBI" id="CHEBI:30616"/>
    </ligand>
</feature>
<dbReference type="SUPFAM" id="SSF140931">
    <property type="entry name" value="Fic-like"/>
    <property type="match status" value="1"/>
</dbReference>
<dbReference type="PROSITE" id="PS51459">
    <property type="entry name" value="FIDO"/>
    <property type="match status" value="1"/>
</dbReference>